<dbReference type="FunFam" id="2.170.11.10:FF:000001">
    <property type="entry name" value="DNA topoisomerase I"/>
    <property type="match status" value="1"/>
</dbReference>
<evidence type="ECO:0000256" key="23">
    <source>
        <dbReference type="SAM" id="Coils"/>
    </source>
</evidence>
<organism evidence="26 27">
    <name type="scientific">Bifiguratus adelaidae</name>
    <dbReference type="NCBI Taxonomy" id="1938954"/>
    <lineage>
        <taxon>Eukaryota</taxon>
        <taxon>Fungi</taxon>
        <taxon>Fungi incertae sedis</taxon>
        <taxon>Mucoromycota</taxon>
        <taxon>Mucoromycotina</taxon>
        <taxon>Endogonomycetes</taxon>
        <taxon>Endogonales</taxon>
        <taxon>Endogonales incertae sedis</taxon>
        <taxon>Bifiguratus</taxon>
    </lineage>
</organism>
<dbReference type="Gene3D" id="1.10.10.41">
    <property type="entry name" value="Yeast DNA topoisomerase - domain 1"/>
    <property type="match status" value="1"/>
</dbReference>
<accession>A0A261Y0K0</accession>
<dbReference type="InterPro" id="IPR013500">
    <property type="entry name" value="TopoI_cat_euk"/>
</dbReference>
<dbReference type="GO" id="GO:0004813">
    <property type="term" value="F:alanine-tRNA ligase activity"/>
    <property type="evidence" value="ECO:0007669"/>
    <property type="project" value="UniProtKB-UniRule"/>
</dbReference>
<dbReference type="InterPro" id="IPR013030">
    <property type="entry name" value="DNA_topo_DNA_db_N_dom2"/>
</dbReference>
<dbReference type="PANTHER" id="PTHR11777:SF9">
    <property type="entry name" value="ALANINE--TRNA LIGASE, CYTOPLASMIC"/>
    <property type="match status" value="1"/>
</dbReference>
<evidence type="ECO:0000256" key="17">
    <source>
        <dbReference type="ARBA" id="ARBA00023235"/>
    </source>
</evidence>
<feature type="binding site" evidence="20">
    <location>
        <position position="1488"/>
    </location>
    <ligand>
        <name>Zn(2+)</name>
        <dbReference type="ChEBI" id="CHEBI:29105"/>
    </ligand>
</feature>
<evidence type="ECO:0000256" key="22">
    <source>
        <dbReference type="RuleBase" id="RU365101"/>
    </source>
</evidence>
<dbReference type="GO" id="GO:0005739">
    <property type="term" value="C:mitochondrion"/>
    <property type="evidence" value="ECO:0007669"/>
    <property type="project" value="UniProtKB-SubCell"/>
</dbReference>
<evidence type="ECO:0000313" key="26">
    <source>
        <dbReference type="EMBL" id="OZJ04024.1"/>
    </source>
</evidence>
<dbReference type="SUPFAM" id="SSF101353">
    <property type="entry name" value="Putative anticodon-binding domain of alanyl-tRNA synthetase (AlaRS)"/>
    <property type="match status" value="1"/>
</dbReference>
<comment type="function">
    <text evidence="19 20">Catalyzes the attachment of alanine to tRNA(Ala) in a two-step reaction: alanine is first activated by ATP to form Ala-AMP and then transferred to the acceptor end of tRNA(Ala). Also edits incorrectly charged tRNA(Ala) via its editing domain.</text>
</comment>
<feature type="region of interest" description="Disordered" evidence="24">
    <location>
        <begin position="1686"/>
        <end position="1707"/>
    </location>
</feature>
<dbReference type="OrthoDB" id="2423964at2759"/>
<dbReference type="HAMAP" id="MF_00036_B">
    <property type="entry name" value="Ala_tRNA_synth_B"/>
    <property type="match status" value="1"/>
</dbReference>
<dbReference type="Pfam" id="PF26023">
    <property type="entry name" value="ALA1"/>
    <property type="match status" value="1"/>
</dbReference>
<dbReference type="InterPro" id="IPR025834">
    <property type="entry name" value="TopoI_C_dom"/>
</dbReference>
<dbReference type="FunFam" id="3.90.15.10:FF:000002">
    <property type="entry name" value="DNA topoisomerase I"/>
    <property type="match status" value="1"/>
</dbReference>
<keyword evidence="23" id="KW-0175">Coiled coil</keyword>
<dbReference type="InterPro" id="IPR018162">
    <property type="entry name" value="Ala-tRNA-ligase_IIc_anticod-bd"/>
</dbReference>
<evidence type="ECO:0000256" key="7">
    <source>
        <dbReference type="ARBA" id="ARBA00022723"/>
    </source>
</evidence>
<feature type="compositionally biased region" description="Polar residues" evidence="24">
    <location>
        <begin position="73"/>
        <end position="85"/>
    </location>
</feature>
<comment type="similarity">
    <text evidence="2 21 22">Belongs to the type IB topoisomerase family.</text>
</comment>
<keyword evidence="6 20" id="KW-0436">Ligase</keyword>
<evidence type="ECO:0000256" key="15">
    <source>
        <dbReference type="ARBA" id="ARBA00023128"/>
    </source>
</evidence>
<dbReference type="FunFam" id="2.40.30.130:FF:000004">
    <property type="entry name" value="Alanine--tRNA ligase"/>
    <property type="match status" value="1"/>
</dbReference>
<dbReference type="InterPro" id="IPR008336">
    <property type="entry name" value="TopoI_DNA-bd_euk"/>
</dbReference>
<evidence type="ECO:0000256" key="16">
    <source>
        <dbReference type="ARBA" id="ARBA00023146"/>
    </source>
</evidence>
<dbReference type="EC" id="6.1.1.7" evidence="20"/>
<keyword evidence="15 20" id="KW-0496">Mitochondrion</keyword>
<dbReference type="PROSITE" id="PS50860">
    <property type="entry name" value="AA_TRNA_LIGASE_II_ALA"/>
    <property type="match status" value="1"/>
</dbReference>
<evidence type="ECO:0000256" key="12">
    <source>
        <dbReference type="ARBA" id="ARBA00022917"/>
    </source>
</evidence>
<feature type="binding site" evidence="20">
    <location>
        <position position="1492"/>
    </location>
    <ligand>
        <name>Zn(2+)</name>
        <dbReference type="ChEBI" id="CHEBI:29105"/>
    </ligand>
</feature>
<dbReference type="Pfam" id="PF01028">
    <property type="entry name" value="Topoisom_I"/>
    <property type="match status" value="1"/>
</dbReference>
<reference evidence="26 27" key="1">
    <citation type="journal article" date="2017" name="Mycologia">
        <title>Bifiguratus adelaidae, gen. et sp. nov., a new member of Mucoromycotina in endophytic and soil-dwelling habitats.</title>
        <authorList>
            <person name="Torres-Cruz T.J."/>
            <person name="Billingsley Tobias T.L."/>
            <person name="Almatruk M."/>
            <person name="Hesse C."/>
            <person name="Kuske C.R."/>
            <person name="Desiro A."/>
            <person name="Benucci G.M."/>
            <person name="Bonito G."/>
            <person name="Stajich J.E."/>
            <person name="Dunlap C."/>
            <person name="Arnold A.E."/>
            <person name="Porras-Alfaro A."/>
        </authorList>
    </citation>
    <scope>NUCLEOTIDE SEQUENCE [LARGE SCALE GENOMIC DNA]</scope>
    <source>
        <strain evidence="26 27">AZ0501</strain>
    </source>
</reference>
<dbReference type="GO" id="GO:0070143">
    <property type="term" value="P:mitochondrial alanyl-tRNA aminoacylation"/>
    <property type="evidence" value="ECO:0007669"/>
    <property type="project" value="UniProtKB-UniRule"/>
</dbReference>
<sequence>MSDSEDDVPLAKRAFNVAAGSNKGTPALSNGGDTSDNDSDMPLSARIKSKETIADDDSDEDMPLAKRLPLKMETTSESEVNGSANSKRRAQESDSDSDEPLSKRVPQPPKRKKTGAENGSVHVKKEDMKAKKATKPQEASQAHSRELSIKKEIPEQKPSKSKKTQKEEEDEEHFKWWEQQENLDSDGSTKWETLEHAGVLFPPEYQPHGVKMKYDGKPITLTPEAEEVASFFAALLGSDHAQNPTFCKNFFADWQQILRKSPQNPVITDFKKCDFTPIYEYFEKEKGRKKQMTKQEKQEIKEAKAKQEEKFAYAIVDGRKEKVGNFRIEPPGLFRGRGEHPKTGCLKTRVKPEQITLNLGENAPIPAPPPGHKWGGIVHDQTATWLATWKENVNGSIKYVFLAATSMWKGQSDMQKFEKARELKKHVAKIRRDYTAELKDKVMATRQRATALYLIDRLALRAGNEKGDEEADTVGCCSLRCEHVTLEPPNVVIFDFLGKDSIRYHNSVEVDTQVFKNLKIFKKEPKTEEDMLFDRLTTTTLNKHLSSYMKGLTAKVFRTYNASYTFQEQLKATNPDDTVAEKLLTYNRANRAVAILCNHQRAVSKGHAGQMLKIEDKVKALKYQRMKLRKMILAIDPKLKKREDLTEVDPDLTDEWIIEHEKQNLEKEKQKAEAKFAKDNEKRIETGETLLSEKDLKLIIKDIEAKYKDLEEERKSGKVEPKKGATVEKLEAQIEKIEERIKNVELQMVDKEENKETALTTSKINYIDPRISAAWCHKWKLASRVRSEFINFFERNGHTFVPSSSTIPHDDPTLLFANAGMNQYKPIFLGVADPNSEFGKLKRAANSQKCIRAGGKHNDLEDVGKDVYHHTFFEMLGNWSFGDYFKEGAIKYAWELLTEVYGMEKDRLYVTYFEGDPKQGLEPDLEAKQLWLNIGVPEDHLVKGNAKDNFWEMGETGPCGPCSEIHYDRIGGRNASSLVNQDDPNVLEIWNLVFMQFNREADGKLRPLPNKHIDTGMGLERVVSILQGKMSNYDTDVFTPIFSKIQELTGVRPYQGLLGAEDVDGLDMAYRVVADHIRTLTFAISDGGVPSNEGRGYVLRRILRRGARYARKKFNVQIGHFFSSLVDVLVETMGEAFPEISKKVVDVKDILDEEEESFSRTLDRGEKLFDSFLTKTKESGSKTLPGADVWRLYDTYGFPVDLTRVMAEENGVEVNEQEFYAEQQNAKALSRKARGTGAGQAVVALDVHDIAHVDQDASVPKTDDSAKYLAGNINAQVKTIYSASKFYTSTDELPNDVSFGILLDKTNFYAEQGGQEYDQGNLISPNGQSEFVVENCQVFGGYVLHIGYMKYGQFRLDDEVVASYDELRRRPLRNNHTATHILNFALREVLRDAIDQKGSLVAPEKLRFDFNYKLHEIESICNTFVLKNHRVYSKEVPLAVARAIHGLRAVFGEVYPDPVRVVSIGVDVQDLEADVSNPEWRKTSVEFCGGTHVTKTGDIKVITLIEEGGIAKGIRRIVAISGEEAQAANKVAQDFELDLARLQKLKGDELAAELKTVGTKLDGLTISAAKKAAFRETFQGIKKAFDEEDKANRTKQAKEVIDAVKAYFETNPDSPYMVQKLNVGSNTKAITGAIAHIKTQYQDKAAYLLSVDNDAGRVAHHCIVPKVFVAKGLSASEWAGVVSARVGGKKGGKDEAAQGSGDRPDQADEALEAAKAFAQLKLQ</sequence>
<comment type="caution">
    <text evidence="26">The sequence shown here is derived from an EMBL/GenBank/DDBJ whole genome shotgun (WGS) entry which is preliminary data.</text>
</comment>
<evidence type="ECO:0000256" key="21">
    <source>
        <dbReference type="PROSITE-ProRule" id="PRU01382"/>
    </source>
</evidence>
<dbReference type="InterPro" id="IPR023033">
    <property type="entry name" value="Ala_tRNA_ligase_euk/bac"/>
</dbReference>
<dbReference type="InterPro" id="IPR012947">
    <property type="entry name" value="tRNA_SAD"/>
</dbReference>
<dbReference type="InterPro" id="IPR059090">
    <property type="entry name" value="ALA1_helical"/>
</dbReference>
<comment type="similarity">
    <text evidence="3">Belongs to the class-II aminoacyl-tRNA synthetase family. Alax-L subfamily.</text>
</comment>
<dbReference type="SUPFAM" id="SSF50447">
    <property type="entry name" value="Translation proteins"/>
    <property type="match status" value="1"/>
</dbReference>
<dbReference type="GO" id="GO:0006338">
    <property type="term" value="P:chromatin remodeling"/>
    <property type="evidence" value="ECO:0007669"/>
    <property type="project" value="UniProtKB-ARBA"/>
</dbReference>
<comment type="subcellular location">
    <subcellularLocation>
        <location evidence="20">Mitochondrion</location>
    </subcellularLocation>
    <subcellularLocation>
        <location evidence="20">Cytoplasm</location>
    </subcellularLocation>
</comment>
<dbReference type="InterPro" id="IPR002318">
    <property type="entry name" value="Ala-tRNA-lgiase_IIc"/>
</dbReference>
<dbReference type="InterPro" id="IPR018165">
    <property type="entry name" value="Ala-tRNA-synth_IIc_core"/>
</dbReference>
<proteinExistence type="inferred from homology"/>
<evidence type="ECO:0000256" key="11">
    <source>
        <dbReference type="ARBA" id="ARBA00022884"/>
    </source>
</evidence>
<evidence type="ECO:0000256" key="18">
    <source>
        <dbReference type="ARBA" id="ARBA00048300"/>
    </source>
</evidence>
<dbReference type="Pfam" id="PF02272">
    <property type="entry name" value="DHHA1"/>
    <property type="match status" value="1"/>
</dbReference>
<comment type="catalytic activity">
    <reaction evidence="18 20">
        <text>tRNA(Ala) + L-alanine + ATP = L-alanyl-tRNA(Ala) + AMP + diphosphate</text>
        <dbReference type="Rhea" id="RHEA:12540"/>
        <dbReference type="Rhea" id="RHEA-COMP:9657"/>
        <dbReference type="Rhea" id="RHEA-COMP:9923"/>
        <dbReference type="ChEBI" id="CHEBI:30616"/>
        <dbReference type="ChEBI" id="CHEBI:33019"/>
        <dbReference type="ChEBI" id="CHEBI:57972"/>
        <dbReference type="ChEBI" id="CHEBI:78442"/>
        <dbReference type="ChEBI" id="CHEBI:78497"/>
        <dbReference type="ChEBI" id="CHEBI:456215"/>
        <dbReference type="EC" id="6.1.1.7"/>
    </reaction>
</comment>
<dbReference type="EMBL" id="MVBO01000057">
    <property type="protein sequence ID" value="OZJ04024.1"/>
    <property type="molecule type" value="Genomic_DNA"/>
</dbReference>
<feature type="binding site" evidence="20">
    <location>
        <position position="1376"/>
    </location>
    <ligand>
        <name>Zn(2+)</name>
        <dbReference type="ChEBI" id="CHEBI:29105"/>
    </ligand>
</feature>
<dbReference type="Gene3D" id="3.30.980.10">
    <property type="entry name" value="Threonyl-trna Synthetase, Chain A, domain 2"/>
    <property type="match status" value="1"/>
</dbReference>
<feature type="compositionally biased region" description="Basic and acidic residues" evidence="24">
    <location>
        <begin position="1691"/>
        <end position="1706"/>
    </location>
</feature>
<keyword evidence="4 20" id="KW-0963">Cytoplasm</keyword>
<dbReference type="SMART" id="SM00435">
    <property type="entry name" value="TOPEUc"/>
    <property type="match status" value="1"/>
</dbReference>
<dbReference type="InterPro" id="IPR014727">
    <property type="entry name" value="TopoI_cat_a/b-sub_euk"/>
</dbReference>
<dbReference type="GO" id="GO:0005524">
    <property type="term" value="F:ATP binding"/>
    <property type="evidence" value="ECO:0007669"/>
    <property type="project" value="UniProtKB-UniRule"/>
</dbReference>
<dbReference type="InterPro" id="IPR045864">
    <property type="entry name" value="aa-tRNA-synth_II/BPL/LPL"/>
</dbReference>
<keyword evidence="7 20" id="KW-0479">Metal-binding</keyword>
<dbReference type="NCBIfam" id="TIGR00344">
    <property type="entry name" value="alaS"/>
    <property type="match status" value="1"/>
</dbReference>
<dbReference type="PRINTS" id="PR00416">
    <property type="entry name" value="EUTPISMRASEI"/>
</dbReference>
<evidence type="ECO:0000256" key="24">
    <source>
        <dbReference type="SAM" id="MobiDB-lite"/>
    </source>
</evidence>
<dbReference type="GO" id="GO:0008270">
    <property type="term" value="F:zinc ion binding"/>
    <property type="evidence" value="ECO:0007669"/>
    <property type="project" value="UniProtKB-UniRule"/>
</dbReference>
<keyword evidence="11 20" id="KW-0694">RNA-binding</keyword>
<dbReference type="SMART" id="SM00863">
    <property type="entry name" value="tRNA_SAD"/>
    <property type="match status" value="1"/>
</dbReference>
<dbReference type="Proteomes" id="UP000242875">
    <property type="component" value="Unassembled WGS sequence"/>
</dbReference>
<evidence type="ECO:0000313" key="27">
    <source>
        <dbReference type="Proteomes" id="UP000242875"/>
    </source>
</evidence>
<comment type="catalytic activity">
    <reaction evidence="1 21 22">
        <text>ATP-independent breakage of single-stranded DNA, followed by passage and rejoining.</text>
        <dbReference type="EC" id="5.6.2.1"/>
    </reaction>
</comment>
<dbReference type="Pfam" id="PF01411">
    <property type="entry name" value="tRNA-synt_2c"/>
    <property type="match status" value="1"/>
</dbReference>
<dbReference type="SUPFAM" id="SSF56741">
    <property type="entry name" value="Eukaryotic DNA topoisomerase I, N-terminal DNA-binding fragment"/>
    <property type="match status" value="1"/>
</dbReference>
<dbReference type="Gene3D" id="2.170.11.10">
    <property type="entry name" value="DNA Topoisomerase I, domain 2"/>
    <property type="match status" value="1"/>
</dbReference>
<dbReference type="InterPro" id="IPR036202">
    <property type="entry name" value="TopoI_DNA-bd_euk_N_sf"/>
</dbReference>
<dbReference type="SUPFAM" id="SSF56349">
    <property type="entry name" value="DNA breaking-rejoining enzymes"/>
    <property type="match status" value="1"/>
</dbReference>
<evidence type="ECO:0000256" key="5">
    <source>
        <dbReference type="ARBA" id="ARBA00022555"/>
    </source>
</evidence>
<dbReference type="PROSITE" id="PS52038">
    <property type="entry name" value="TOPO_IB_2"/>
    <property type="match status" value="1"/>
</dbReference>
<dbReference type="InterPro" id="IPR009000">
    <property type="entry name" value="Transl_B-barrel_sf"/>
</dbReference>
<keyword evidence="17 21" id="KW-0413">Isomerase</keyword>
<dbReference type="GO" id="GO:0005634">
    <property type="term" value="C:nucleus"/>
    <property type="evidence" value="ECO:0007669"/>
    <property type="project" value="UniProtKB-ARBA"/>
</dbReference>
<evidence type="ECO:0000256" key="1">
    <source>
        <dbReference type="ARBA" id="ARBA00000213"/>
    </source>
</evidence>
<feature type="region of interest" description="Disordered" evidence="24">
    <location>
        <begin position="1"/>
        <end position="184"/>
    </location>
</feature>
<dbReference type="Gene3D" id="1.10.132.10">
    <property type="match status" value="2"/>
</dbReference>
<keyword evidence="12 20" id="KW-0648">Protein biosynthesis</keyword>
<dbReference type="InterPro" id="IPR003156">
    <property type="entry name" value="DHHA1_dom"/>
</dbReference>
<dbReference type="GO" id="GO:0006265">
    <property type="term" value="P:DNA topological change"/>
    <property type="evidence" value="ECO:0007669"/>
    <property type="project" value="UniProtKB-UniRule"/>
</dbReference>
<dbReference type="GO" id="GO:0002161">
    <property type="term" value="F:aminoacyl-tRNA deacylase activity"/>
    <property type="evidence" value="ECO:0007669"/>
    <property type="project" value="TreeGrafter"/>
</dbReference>
<dbReference type="GO" id="GO:0003917">
    <property type="term" value="F:DNA topoisomerase type I (single strand cut, ATP-independent) activity"/>
    <property type="evidence" value="ECO:0007669"/>
    <property type="project" value="UniProtKB-UniRule"/>
</dbReference>
<keyword evidence="9 20" id="KW-0862">Zinc</keyword>
<dbReference type="Gene3D" id="3.90.15.10">
    <property type="entry name" value="Topoisomerase I, Chain A, domain 3"/>
    <property type="match status" value="1"/>
</dbReference>
<name>A0A261Y0K0_9FUNG</name>
<evidence type="ECO:0000256" key="19">
    <source>
        <dbReference type="ARBA" id="ARBA00055137"/>
    </source>
</evidence>
<dbReference type="InterPro" id="IPR001631">
    <property type="entry name" value="TopoI"/>
</dbReference>
<dbReference type="GO" id="GO:0003677">
    <property type="term" value="F:DNA binding"/>
    <property type="evidence" value="ECO:0007669"/>
    <property type="project" value="UniProtKB-UniRule"/>
</dbReference>
<feature type="domain" description="Alanyl-transfer RNA synthetases family profile" evidence="25">
    <location>
        <begin position="780"/>
        <end position="1531"/>
    </location>
</feature>
<keyword evidence="8 20" id="KW-0547">Nucleotide-binding</keyword>
<keyword evidence="13 21" id="KW-0799">Topoisomerase</keyword>
<dbReference type="GO" id="GO:0000049">
    <property type="term" value="F:tRNA binding"/>
    <property type="evidence" value="ECO:0007669"/>
    <property type="project" value="UniProtKB-KW"/>
</dbReference>
<evidence type="ECO:0000256" key="3">
    <source>
        <dbReference type="ARBA" id="ARBA00008429"/>
    </source>
</evidence>
<evidence type="ECO:0000256" key="14">
    <source>
        <dbReference type="ARBA" id="ARBA00023125"/>
    </source>
</evidence>
<evidence type="ECO:0000256" key="13">
    <source>
        <dbReference type="ARBA" id="ARBA00023029"/>
    </source>
</evidence>
<dbReference type="FunFam" id="3.30.930.10:FF:000011">
    <property type="entry name" value="Alanine--tRNA ligase, cytoplasmic"/>
    <property type="match status" value="1"/>
</dbReference>
<evidence type="ECO:0000256" key="4">
    <source>
        <dbReference type="ARBA" id="ARBA00022490"/>
    </source>
</evidence>
<feature type="compositionally biased region" description="Basic and acidic residues" evidence="24">
    <location>
        <begin position="143"/>
        <end position="158"/>
    </location>
</feature>
<evidence type="ECO:0000256" key="10">
    <source>
        <dbReference type="ARBA" id="ARBA00022840"/>
    </source>
</evidence>
<dbReference type="PANTHER" id="PTHR11777">
    <property type="entry name" value="ALANYL-TRNA SYNTHETASE"/>
    <property type="match status" value="1"/>
</dbReference>
<feature type="binding site" evidence="20">
    <location>
        <position position="1380"/>
    </location>
    <ligand>
        <name>Zn(2+)</name>
        <dbReference type="ChEBI" id="CHEBI:29105"/>
    </ligand>
</feature>
<protein>
    <recommendedName>
        <fullName evidence="20">Alanine--tRNA ligase</fullName>
        <ecNumber evidence="20">6.1.1.7</ecNumber>
    </recommendedName>
    <alternativeName>
        <fullName evidence="20">Alanyl-tRNA synthetase</fullName>
        <shortName evidence="20">AlaRS</shortName>
    </alternativeName>
</protein>
<dbReference type="CDD" id="cd00660">
    <property type="entry name" value="Topoisomer_IB_N"/>
    <property type="match status" value="1"/>
</dbReference>
<dbReference type="InterPro" id="IPR018164">
    <property type="entry name" value="Ala-tRNA-synth_IIc_N"/>
</dbReference>
<evidence type="ECO:0000256" key="2">
    <source>
        <dbReference type="ARBA" id="ARBA00006645"/>
    </source>
</evidence>
<dbReference type="Pfam" id="PF02919">
    <property type="entry name" value="Topoisom_I_N"/>
    <property type="match status" value="1"/>
</dbReference>
<dbReference type="Pfam" id="PF07973">
    <property type="entry name" value="tRNA_SAD"/>
    <property type="match status" value="1"/>
</dbReference>
<comment type="cofactor">
    <cofactor evidence="20">
        <name>Zn(2+)</name>
        <dbReference type="ChEBI" id="CHEBI:29105"/>
    </cofactor>
    <text evidence="20">Binds 1 zinc ion per subunit.</text>
</comment>
<dbReference type="SUPFAM" id="SSF55186">
    <property type="entry name" value="ThrRS/AlaRS common domain"/>
    <property type="match status" value="1"/>
</dbReference>
<evidence type="ECO:0000256" key="6">
    <source>
        <dbReference type="ARBA" id="ARBA00022598"/>
    </source>
</evidence>
<feature type="active site" description="O-(3'-phospho-DNA)-tyrosine intermediate" evidence="21">
    <location>
        <position position="766"/>
    </location>
</feature>
<evidence type="ECO:0000256" key="9">
    <source>
        <dbReference type="ARBA" id="ARBA00022833"/>
    </source>
</evidence>
<comment type="function">
    <text evidence="22">Releases the supercoiling and torsional tension of DNA introduced during the DNA replication and transcription by transiently cleaving and rejoining one strand of the DNA duplex. Introduces a single-strand break via transesterification at the specific target site 5'-[CT]CCTTp site in duplex DNA. The scissile phosphodiester is attacked by the catalytic tyrosine of the enzyme, resulting in the formation of a DNA-(3'-phosphotyrosyl)-enzyme intermediate and the expulsion of a 5'-OH DNA strand. The free DNA strand then undergoes passage around the unbroken strand thus removing DNA supercoils. Finally, in the religation step, the DNA 5'-OH attacks the covalent intermediate to expel the active-site tyrosine and restore the DNA phosphodiester backbone.</text>
</comment>
<keyword evidence="14 21" id="KW-0238">DNA-binding</keyword>
<dbReference type="FunFam" id="1.10.10.41:FF:000001">
    <property type="entry name" value="DNA topoisomerase I"/>
    <property type="match status" value="1"/>
</dbReference>
<evidence type="ECO:0000256" key="20">
    <source>
        <dbReference type="HAMAP-Rule" id="MF_03133"/>
    </source>
</evidence>
<evidence type="ECO:0000259" key="25">
    <source>
        <dbReference type="PROSITE" id="PS50860"/>
    </source>
</evidence>
<dbReference type="InterPro" id="IPR014711">
    <property type="entry name" value="TopoI_cat_a-hlx-sub_euk"/>
</dbReference>
<dbReference type="InterPro" id="IPR013499">
    <property type="entry name" value="TopoI_euk"/>
</dbReference>
<dbReference type="InterPro" id="IPR018163">
    <property type="entry name" value="Thr/Ala-tRNA-synth_IIc_edit"/>
</dbReference>
<keyword evidence="10 20" id="KW-0067">ATP-binding</keyword>
<keyword evidence="5 20" id="KW-0820">tRNA-binding</keyword>
<dbReference type="InterPro" id="IPR013034">
    <property type="entry name" value="DNA_topo_DNA_db_N_dom1"/>
</dbReference>
<dbReference type="InterPro" id="IPR011010">
    <property type="entry name" value="DNA_brk_join_enz"/>
</dbReference>
<dbReference type="GO" id="GO:0005694">
    <property type="term" value="C:chromosome"/>
    <property type="evidence" value="ECO:0007669"/>
    <property type="project" value="InterPro"/>
</dbReference>
<keyword evidence="16 20" id="KW-0030">Aminoacyl-tRNA synthetase</keyword>
<dbReference type="InterPro" id="IPR050058">
    <property type="entry name" value="Ala-tRNA_ligase"/>
</dbReference>
<gene>
    <name evidence="20" type="primary">ALA1</name>
    <name evidence="26" type="ORF">BZG36_03767</name>
</gene>
<dbReference type="Gene3D" id="2.40.30.130">
    <property type="match status" value="1"/>
</dbReference>
<evidence type="ECO:0000256" key="8">
    <source>
        <dbReference type="ARBA" id="ARBA00022741"/>
    </source>
</evidence>
<keyword evidence="27" id="KW-1185">Reference proteome</keyword>
<dbReference type="Gene3D" id="3.30.930.10">
    <property type="entry name" value="Bira Bifunctional Protein, Domain 2"/>
    <property type="match status" value="1"/>
</dbReference>
<dbReference type="Gene3D" id="3.10.310.40">
    <property type="match status" value="1"/>
</dbReference>
<feature type="coiled-coil region" evidence="23">
    <location>
        <begin position="655"/>
        <end position="761"/>
    </location>
</feature>
<dbReference type="CDD" id="cd00673">
    <property type="entry name" value="AlaRS_core"/>
    <property type="match status" value="1"/>
</dbReference>
<dbReference type="FunFam" id="3.10.310.40:FF:000003">
    <property type="entry name" value="Alanine--tRNA ligase"/>
    <property type="match status" value="1"/>
</dbReference>
<dbReference type="FunFam" id="3.30.980.10:FF:000004">
    <property type="entry name" value="Alanine--tRNA ligase, cytoplasmic"/>
    <property type="match status" value="1"/>
</dbReference>
<comment type="domain">
    <text evidence="20">Consists of three domains; the N-terminal catalytic domain, the editing domain and the C-terminal C-Ala domain. The editing domain removes incorrectly charged amino acids, while the C-Ala domain, along with tRNA(Ala), serves as a bridge to cooperatively bring together the editing and aminoacylation centers thus stimulating deacylation of misacylated tRNAs.</text>
</comment>
<dbReference type="SUPFAM" id="SSF55681">
    <property type="entry name" value="Class II aaRS and biotin synthetases"/>
    <property type="match status" value="1"/>
</dbReference>
<dbReference type="CDD" id="cd00659">
    <property type="entry name" value="Topo_IB_C"/>
    <property type="match status" value="1"/>
</dbReference>
<dbReference type="Pfam" id="PF14370">
    <property type="entry name" value="Topo_C_assoc"/>
    <property type="match status" value="1"/>
</dbReference>
<comment type="subunit">
    <text evidence="20">Monomer.</text>
</comment>